<dbReference type="Gene3D" id="3.30.360.10">
    <property type="entry name" value="Dihydrodipicolinate Reductase, domain 2"/>
    <property type="match status" value="1"/>
</dbReference>
<keyword evidence="5 12" id="KW-0560">Oxidoreductase</keyword>
<dbReference type="PIRSF" id="PIRSF000161">
    <property type="entry name" value="DHPR"/>
    <property type="match status" value="1"/>
</dbReference>
<feature type="domain" description="Dihydrodipicolinate reductase N-terminal" evidence="13">
    <location>
        <begin position="1"/>
        <end position="103"/>
    </location>
</feature>
<dbReference type="Gene3D" id="3.40.50.720">
    <property type="entry name" value="NAD(P)-binding Rossmann-like Domain"/>
    <property type="match status" value="1"/>
</dbReference>
<dbReference type="GO" id="GO:0008839">
    <property type="term" value="F:4-hydroxy-tetrahydrodipicolinate reductase"/>
    <property type="evidence" value="ECO:0007669"/>
    <property type="project" value="UniProtKB-UniRule"/>
</dbReference>
<accession>A0A5B6TQ12</accession>
<feature type="active site" description="Proton donor/acceptor" evidence="12">
    <location>
        <position position="135"/>
    </location>
</feature>
<dbReference type="Proteomes" id="UP000324133">
    <property type="component" value="Unassembled WGS sequence"/>
</dbReference>
<dbReference type="CDD" id="cd02274">
    <property type="entry name" value="DHDPR_N"/>
    <property type="match status" value="1"/>
</dbReference>
<dbReference type="GO" id="GO:0005829">
    <property type="term" value="C:cytosol"/>
    <property type="evidence" value="ECO:0007669"/>
    <property type="project" value="TreeGrafter"/>
</dbReference>
<comment type="caution">
    <text evidence="12">Lacks conserved residue(s) required for the propagation of feature annotation.</text>
</comment>
<proteinExistence type="inferred from homology"/>
<dbReference type="PANTHER" id="PTHR20836:SF0">
    <property type="entry name" value="4-HYDROXY-TETRAHYDRODIPICOLINATE REDUCTASE 1, CHLOROPLASTIC-RELATED"/>
    <property type="match status" value="1"/>
</dbReference>
<evidence type="ECO:0000259" key="14">
    <source>
        <dbReference type="Pfam" id="PF05173"/>
    </source>
</evidence>
<organism evidence="15 16">
    <name type="scientific">Rufibacter hautae</name>
    <dbReference type="NCBI Taxonomy" id="2595005"/>
    <lineage>
        <taxon>Bacteria</taxon>
        <taxon>Pseudomonadati</taxon>
        <taxon>Bacteroidota</taxon>
        <taxon>Cytophagia</taxon>
        <taxon>Cytophagales</taxon>
        <taxon>Hymenobacteraceae</taxon>
        <taxon>Rufibacter</taxon>
    </lineage>
</organism>
<dbReference type="GO" id="GO:0050661">
    <property type="term" value="F:NADP binding"/>
    <property type="evidence" value="ECO:0007669"/>
    <property type="project" value="UniProtKB-UniRule"/>
</dbReference>
<dbReference type="GO" id="GO:0016726">
    <property type="term" value="F:oxidoreductase activity, acting on CH or CH2 groups, NAD or NADP as acceptor"/>
    <property type="evidence" value="ECO:0007669"/>
    <property type="project" value="UniProtKB-UniRule"/>
</dbReference>
<keyword evidence="16" id="KW-1185">Reference proteome</keyword>
<evidence type="ECO:0000256" key="9">
    <source>
        <dbReference type="ARBA" id="ARBA00038983"/>
    </source>
</evidence>
<feature type="active site" description="Proton donor" evidence="12">
    <location>
        <position position="139"/>
    </location>
</feature>
<feature type="domain" description="Dihydrodipicolinate reductase C-terminal" evidence="14">
    <location>
        <begin position="106"/>
        <end position="237"/>
    </location>
</feature>
<comment type="caution">
    <text evidence="12">Was originally thought to be a dihydrodipicolinate reductase (DHDPR), catalyzing the conversion of dihydrodipicolinate to tetrahydrodipicolinate. However, it was shown in E.coli that the substrate of the enzymatic reaction is not dihydrodipicolinate (DHDP) but in fact (2S,4S)-4-hydroxy-2,3,4,5-tetrahydrodipicolinic acid (HTPA), the product released by the DapA-catalyzed reaction.</text>
</comment>
<dbReference type="SUPFAM" id="SSF51735">
    <property type="entry name" value="NAD(P)-binding Rossmann-fold domains"/>
    <property type="match status" value="1"/>
</dbReference>
<evidence type="ECO:0000256" key="5">
    <source>
        <dbReference type="ARBA" id="ARBA00023002"/>
    </source>
</evidence>
<evidence type="ECO:0000256" key="2">
    <source>
        <dbReference type="ARBA" id="ARBA00022605"/>
    </source>
</evidence>
<dbReference type="PANTHER" id="PTHR20836">
    <property type="entry name" value="DIHYDRODIPICOLINATE REDUCTASE"/>
    <property type="match status" value="1"/>
</dbReference>
<dbReference type="InterPro" id="IPR036291">
    <property type="entry name" value="NAD(P)-bd_dom_sf"/>
</dbReference>
<comment type="subunit">
    <text evidence="12">Homotetramer.</text>
</comment>
<dbReference type="GO" id="GO:0051287">
    <property type="term" value="F:NAD binding"/>
    <property type="evidence" value="ECO:0007669"/>
    <property type="project" value="UniProtKB-UniRule"/>
</dbReference>
<dbReference type="GO" id="GO:0019877">
    <property type="term" value="P:diaminopimelate biosynthetic process"/>
    <property type="evidence" value="ECO:0007669"/>
    <property type="project" value="UniProtKB-UniRule"/>
</dbReference>
<dbReference type="SUPFAM" id="SSF55347">
    <property type="entry name" value="Glyceraldehyde-3-phosphate dehydrogenase-like, C-terminal domain"/>
    <property type="match status" value="1"/>
</dbReference>
<dbReference type="Pfam" id="PF05173">
    <property type="entry name" value="DapB_C"/>
    <property type="match status" value="1"/>
</dbReference>
<protein>
    <recommendedName>
        <fullName evidence="9 12">4-hydroxy-tetrahydrodipicolinate reductase</fullName>
        <shortName evidence="12">HTPA reductase</shortName>
        <ecNumber evidence="9 12">1.17.1.8</ecNumber>
    </recommendedName>
</protein>
<keyword evidence="3 12" id="KW-0521">NADP</keyword>
<gene>
    <name evidence="12 15" type="primary">dapB</name>
    <name evidence="15" type="ORF">FOA19_14865</name>
</gene>
<dbReference type="OrthoDB" id="9790352at2"/>
<evidence type="ECO:0000256" key="3">
    <source>
        <dbReference type="ARBA" id="ARBA00022857"/>
    </source>
</evidence>
<dbReference type="InterPro" id="IPR022663">
    <property type="entry name" value="DapB_C"/>
</dbReference>
<evidence type="ECO:0000256" key="7">
    <source>
        <dbReference type="ARBA" id="ARBA00023154"/>
    </source>
</evidence>
<feature type="binding site" evidence="12">
    <location>
        <begin position="100"/>
        <end position="103"/>
    </location>
    <ligand>
        <name>NAD(+)</name>
        <dbReference type="ChEBI" id="CHEBI:57540"/>
    </ligand>
</feature>
<keyword evidence="2 12" id="KW-0028">Amino-acid biosynthesis</keyword>
<comment type="subcellular location">
    <subcellularLocation>
        <location evidence="12">Cytoplasm</location>
    </subcellularLocation>
</comment>
<feature type="binding site" evidence="12">
    <location>
        <begin position="145"/>
        <end position="146"/>
    </location>
    <ligand>
        <name>(S)-2,3,4,5-tetrahydrodipicolinate</name>
        <dbReference type="ChEBI" id="CHEBI:16845"/>
    </ligand>
</feature>
<comment type="catalytic activity">
    <reaction evidence="10 12">
        <text>(S)-2,3,4,5-tetrahydrodipicolinate + NADP(+) + H2O = (2S,4S)-4-hydroxy-2,3,4,5-tetrahydrodipicolinate + NADPH + H(+)</text>
        <dbReference type="Rhea" id="RHEA:35331"/>
        <dbReference type="ChEBI" id="CHEBI:15377"/>
        <dbReference type="ChEBI" id="CHEBI:15378"/>
        <dbReference type="ChEBI" id="CHEBI:16845"/>
        <dbReference type="ChEBI" id="CHEBI:57783"/>
        <dbReference type="ChEBI" id="CHEBI:58349"/>
        <dbReference type="ChEBI" id="CHEBI:67139"/>
        <dbReference type="EC" id="1.17.1.8"/>
    </reaction>
</comment>
<evidence type="ECO:0000256" key="12">
    <source>
        <dbReference type="HAMAP-Rule" id="MF_00102"/>
    </source>
</evidence>
<dbReference type="UniPathway" id="UPA00034">
    <property type="reaction ID" value="UER00018"/>
</dbReference>
<name>A0A5B6TQ12_9BACT</name>
<dbReference type="InterPro" id="IPR023940">
    <property type="entry name" value="DHDPR_bac"/>
</dbReference>
<dbReference type="EMBL" id="VKKY01000002">
    <property type="protein sequence ID" value="KAA3438513.1"/>
    <property type="molecule type" value="Genomic_DNA"/>
</dbReference>
<keyword evidence="4 12" id="KW-0220">Diaminopimelate biosynthesis</keyword>
<dbReference type="Pfam" id="PF01113">
    <property type="entry name" value="DapB_N"/>
    <property type="match status" value="1"/>
</dbReference>
<evidence type="ECO:0000313" key="15">
    <source>
        <dbReference type="EMBL" id="KAA3438513.1"/>
    </source>
</evidence>
<dbReference type="RefSeq" id="WP_149091571.1">
    <property type="nucleotide sequence ID" value="NZ_VKKY01000002.1"/>
</dbReference>
<comment type="similarity">
    <text evidence="1 12">Belongs to the DapB family.</text>
</comment>
<evidence type="ECO:0000256" key="1">
    <source>
        <dbReference type="ARBA" id="ARBA00006642"/>
    </source>
</evidence>
<dbReference type="AlphaFoldDB" id="A0A5B6TQ12"/>
<keyword evidence="12" id="KW-0963">Cytoplasm</keyword>
<sequence length="239" mass="26481">MRILLIGYGKMGQTIERLALAKGHEIVGALTVHDADKLSGYTADQVDVAIEFTSPDAALGNILTCFEKKIPVVVGTTGWLQHLPQVKEKCQELQGSLFYASNFSVGVNLFFHFNEYVAQKMQQYPEYHVQVKEIHHVHKLDKPSGTALSIADGILKHFPEKQGWINDVSQESTLLGVVSEREGEVVGTHIVQYTSENDTFELHHIAHSREGFASGALLAAEWLPSQQPGIYGMTDLLQL</sequence>
<comment type="function">
    <text evidence="12">Catalyzes the conversion of 4-hydroxy-tetrahydrodipicolinate (HTPA) to tetrahydrodipicolinate.</text>
</comment>
<dbReference type="HAMAP" id="MF_00102">
    <property type="entry name" value="DapB"/>
    <property type="match status" value="1"/>
</dbReference>
<evidence type="ECO:0000313" key="16">
    <source>
        <dbReference type="Proteomes" id="UP000324133"/>
    </source>
</evidence>
<keyword evidence="7 12" id="KW-0457">Lysine biosynthesis</keyword>
<comment type="pathway">
    <text evidence="8 12">Amino-acid biosynthesis; L-lysine biosynthesis via DAP pathway; (S)-tetrahydrodipicolinate from L-aspartate: step 4/4.</text>
</comment>
<evidence type="ECO:0000256" key="11">
    <source>
        <dbReference type="ARBA" id="ARBA00049396"/>
    </source>
</evidence>
<comment type="catalytic activity">
    <reaction evidence="11 12">
        <text>(S)-2,3,4,5-tetrahydrodipicolinate + NAD(+) + H2O = (2S,4S)-4-hydroxy-2,3,4,5-tetrahydrodipicolinate + NADH + H(+)</text>
        <dbReference type="Rhea" id="RHEA:35323"/>
        <dbReference type="ChEBI" id="CHEBI:15377"/>
        <dbReference type="ChEBI" id="CHEBI:15378"/>
        <dbReference type="ChEBI" id="CHEBI:16845"/>
        <dbReference type="ChEBI" id="CHEBI:57540"/>
        <dbReference type="ChEBI" id="CHEBI:57945"/>
        <dbReference type="ChEBI" id="CHEBI:67139"/>
        <dbReference type="EC" id="1.17.1.8"/>
    </reaction>
</comment>
<feature type="binding site" evidence="12">
    <location>
        <position position="136"/>
    </location>
    <ligand>
        <name>(S)-2,3,4,5-tetrahydrodipicolinate</name>
        <dbReference type="ChEBI" id="CHEBI:16845"/>
    </ligand>
</feature>
<evidence type="ECO:0000256" key="6">
    <source>
        <dbReference type="ARBA" id="ARBA00023027"/>
    </source>
</evidence>
<keyword evidence="6 12" id="KW-0520">NAD</keyword>
<evidence type="ECO:0000256" key="8">
    <source>
        <dbReference type="ARBA" id="ARBA00037922"/>
    </source>
</evidence>
<comment type="caution">
    <text evidence="15">The sequence shown here is derived from an EMBL/GenBank/DDBJ whole genome shotgun (WGS) entry which is preliminary data.</text>
</comment>
<dbReference type="NCBIfam" id="TIGR00036">
    <property type="entry name" value="dapB"/>
    <property type="match status" value="1"/>
</dbReference>
<reference evidence="15 16" key="1">
    <citation type="submission" date="2019-07" db="EMBL/GenBank/DDBJ databases">
        <title>Rufibacter sp. nov., isolated from lake sediment.</title>
        <authorList>
            <person name="Qu J.-H."/>
        </authorList>
    </citation>
    <scope>NUCLEOTIDE SEQUENCE [LARGE SCALE GENOMIC DNA]</scope>
    <source>
        <strain evidence="15 16">NBS58-1</strain>
    </source>
</reference>
<feature type="binding site" evidence="12">
    <location>
        <begin position="75"/>
        <end position="77"/>
    </location>
    <ligand>
        <name>NAD(+)</name>
        <dbReference type="ChEBI" id="CHEBI:57540"/>
    </ligand>
</feature>
<dbReference type="GO" id="GO:0009089">
    <property type="term" value="P:lysine biosynthetic process via diaminopimelate"/>
    <property type="evidence" value="ECO:0007669"/>
    <property type="project" value="UniProtKB-UniRule"/>
</dbReference>
<dbReference type="EC" id="1.17.1.8" evidence="9 12"/>
<evidence type="ECO:0000259" key="13">
    <source>
        <dbReference type="Pfam" id="PF01113"/>
    </source>
</evidence>
<evidence type="ECO:0000256" key="10">
    <source>
        <dbReference type="ARBA" id="ARBA00049080"/>
    </source>
</evidence>
<evidence type="ECO:0000256" key="4">
    <source>
        <dbReference type="ARBA" id="ARBA00022915"/>
    </source>
</evidence>
<dbReference type="InterPro" id="IPR000846">
    <property type="entry name" value="DapB_N"/>
</dbReference>